<protein>
    <submittedName>
        <fullName evidence="4">Hyaluronan synthase</fullName>
        <ecNumber evidence="4">2.4.1.212</ecNumber>
    </submittedName>
</protein>
<dbReference type="SUPFAM" id="SSF53448">
    <property type="entry name" value="Nucleotide-diphospho-sugar transferases"/>
    <property type="match status" value="1"/>
</dbReference>
<dbReference type="RefSeq" id="WP_018359513.1">
    <property type="nucleotide sequence ID" value="NZ_UGTI01000001.1"/>
</dbReference>
<reference evidence="4 5" key="1">
    <citation type="submission" date="2018-06" db="EMBL/GenBank/DDBJ databases">
        <authorList>
            <consortium name="Pathogen Informatics"/>
            <person name="Doyle S."/>
        </authorList>
    </citation>
    <scope>NUCLEOTIDE SEQUENCE [LARGE SCALE GENOMIC DNA]</scope>
    <source>
        <strain evidence="4 5">NCTC13100</strain>
    </source>
</reference>
<feature type="domain" description="Glycosyltransferase 2-like" evidence="3">
    <location>
        <begin position="6"/>
        <end position="131"/>
    </location>
</feature>
<dbReference type="GO" id="GO:0050501">
    <property type="term" value="F:hyaluronan synthase activity"/>
    <property type="evidence" value="ECO:0007669"/>
    <property type="project" value="UniProtKB-EC"/>
</dbReference>
<dbReference type="PANTHER" id="PTHR22916">
    <property type="entry name" value="GLYCOSYLTRANSFERASE"/>
    <property type="match status" value="1"/>
</dbReference>
<evidence type="ECO:0000256" key="2">
    <source>
        <dbReference type="ARBA" id="ARBA00022679"/>
    </source>
</evidence>
<sequence>MDLKISLVLPIYNVEKYLSRCIESTLNQDLSKELYEIILVNDGSKDHSLNICKHYEQIAPNVILIDKENGGLSSARNAGLEKAKGTYIWFIDSDDEIEKNCLSALMQEIEKKDLDYLEFPYKNIYSNHTYTKSSLKAKPNDVCSGIELISKYLIGIPAWSGISKRSIWIDNNIRFLEGIYAEDLQCTIRLMKHIKKYAFFNQNIYPYLYGIRDGSISRNNNNDHIRKYLLSYFKILESWQESFNLDSKNKSDYDYWVNRKYLNYLKCCMLSCLFRSSLPAEERKHYFERFKKENIFLDNLRGRIIGENFSSKIFYRTIALSPTLYKYALLHSL</sequence>
<dbReference type="Proteomes" id="UP000254263">
    <property type="component" value="Unassembled WGS sequence"/>
</dbReference>
<evidence type="ECO:0000313" key="4">
    <source>
        <dbReference type="EMBL" id="SUB77219.1"/>
    </source>
</evidence>
<dbReference type="InterPro" id="IPR029044">
    <property type="entry name" value="Nucleotide-diphossugar_trans"/>
</dbReference>
<name>A0A379DFU9_9PORP</name>
<evidence type="ECO:0000313" key="5">
    <source>
        <dbReference type="Proteomes" id="UP000254263"/>
    </source>
</evidence>
<keyword evidence="2 4" id="KW-0808">Transferase</keyword>
<accession>A0A379DFU9</accession>
<evidence type="ECO:0000256" key="1">
    <source>
        <dbReference type="ARBA" id="ARBA00022676"/>
    </source>
</evidence>
<dbReference type="EC" id="2.4.1.212" evidence="4"/>
<dbReference type="Pfam" id="PF00535">
    <property type="entry name" value="Glycos_transf_2"/>
    <property type="match status" value="1"/>
</dbReference>
<evidence type="ECO:0000259" key="3">
    <source>
        <dbReference type="Pfam" id="PF00535"/>
    </source>
</evidence>
<dbReference type="EMBL" id="UGTI01000001">
    <property type="protein sequence ID" value="SUB77219.1"/>
    <property type="molecule type" value="Genomic_DNA"/>
</dbReference>
<keyword evidence="1 4" id="KW-0328">Glycosyltransferase</keyword>
<proteinExistence type="predicted"/>
<dbReference type="PANTHER" id="PTHR22916:SF51">
    <property type="entry name" value="GLYCOSYLTRANSFERASE EPSH-RELATED"/>
    <property type="match status" value="1"/>
</dbReference>
<dbReference type="CDD" id="cd00761">
    <property type="entry name" value="Glyco_tranf_GTA_type"/>
    <property type="match status" value="1"/>
</dbReference>
<dbReference type="InterPro" id="IPR001173">
    <property type="entry name" value="Glyco_trans_2-like"/>
</dbReference>
<organism evidence="4 5">
    <name type="scientific">Porphyromonas macacae</name>
    <dbReference type="NCBI Taxonomy" id="28115"/>
    <lineage>
        <taxon>Bacteria</taxon>
        <taxon>Pseudomonadati</taxon>
        <taxon>Bacteroidota</taxon>
        <taxon>Bacteroidia</taxon>
        <taxon>Bacteroidales</taxon>
        <taxon>Porphyromonadaceae</taxon>
        <taxon>Porphyromonas</taxon>
    </lineage>
</organism>
<dbReference type="Gene3D" id="3.90.550.10">
    <property type="entry name" value="Spore Coat Polysaccharide Biosynthesis Protein SpsA, Chain A"/>
    <property type="match status" value="1"/>
</dbReference>
<dbReference type="AlphaFoldDB" id="A0A379DFU9"/>
<gene>
    <name evidence="4" type="primary">hyaD</name>
    <name evidence="4" type="ORF">NCTC13100_00334</name>
</gene>